<keyword evidence="13" id="KW-1185">Reference proteome</keyword>
<evidence type="ECO:0000256" key="2">
    <source>
        <dbReference type="ARBA" id="ARBA00004418"/>
    </source>
</evidence>
<dbReference type="InterPro" id="IPR013783">
    <property type="entry name" value="Ig-like_fold"/>
</dbReference>
<dbReference type="PANTHER" id="PTHR30620">
    <property type="entry name" value="PERIPLASMIC BETA-GLUCOSIDASE-RELATED"/>
    <property type="match status" value="1"/>
</dbReference>
<evidence type="ECO:0000256" key="5">
    <source>
        <dbReference type="ARBA" id="ARBA00022729"/>
    </source>
</evidence>
<sequence length="768" mass="83477">MKNKLIALGLLVLITLSCNEQKPAQPSQELPYQKEVDSILALMTLEEKIGQLNLPSSGDITTGQAQSSDIASKIAAGKVGGLFNIKTAAKIKEVQRIAVEESRLKIPLLFGMDVIHGYQSTFPIPLGLAASWDMDLIQQTARVAAQEASADGINWTFSPMVDISRDPRWGRISEGSGEDPFLGGKIAAAMVKGYQGDDLSANNTLLACVKHFALYGASEAGRDYNTVDMSRVRMYNDYLPPYKAAIDAGVASVMASFNEVDGIPATANKWLLTEVLREQWGFNGFVVSDYTGINEMVAHGIGNLQQVSARALNAGLDMDMVGEGFLTTLKQSLEEGLVSEINIDTAVKRILTAKYQLGLFDDPYKYCDTTRTKNEVFTKENRDFARKVSAESMVLLKNEGVLPLKKSGSIALIGPLANTPHNMAGTWSVATQQEKSISVLEGLKEVAGEAVTINYAKGSNVAYDEAYEKRITMFGKEITRDGRTDAQLLAEALAVAKKSDVVVAAIGETAERSGESSSITNLQIPKAQQDLLDALLATGKPVVVVLFTGRPLAITKMQEEAPAILNAWFPGSEAGLAIADVLFGAVNPSGKLTATFPRNVGQVPLFYAHKNTGRPLDPAKTADCGFQKFTSNYLDVCNTPLYPFGFGLSYTTFSYSDVTLDKAELGPNDSITVSVKVKNTGDFDGKEVVQLYVRDVVRSTTPPVRELKGFKKIFLKKGEEQIVQFKLQTEDLKFYDTDLNFIAEPGEFQVFVGGDSTTELQNRFELVN</sequence>
<dbReference type="Pfam" id="PF14310">
    <property type="entry name" value="Fn3-like"/>
    <property type="match status" value="1"/>
</dbReference>
<dbReference type="InterPro" id="IPR001764">
    <property type="entry name" value="Glyco_hydro_3_N"/>
</dbReference>
<comment type="similarity">
    <text evidence="3 10">Belongs to the glycosyl hydrolase 3 family.</text>
</comment>
<dbReference type="AlphaFoldDB" id="A0A1V6LNX3"/>
<dbReference type="FunFam" id="2.60.40.10:FF:000495">
    <property type="entry name" value="Periplasmic beta-glucosidase"/>
    <property type="match status" value="1"/>
</dbReference>
<dbReference type="InterPro" id="IPR002772">
    <property type="entry name" value="Glyco_hydro_3_C"/>
</dbReference>
<evidence type="ECO:0000256" key="7">
    <source>
        <dbReference type="ARBA" id="ARBA00022801"/>
    </source>
</evidence>
<dbReference type="PROSITE" id="PS00775">
    <property type="entry name" value="GLYCOSYL_HYDROL_F3"/>
    <property type="match status" value="1"/>
</dbReference>
<dbReference type="InterPro" id="IPR036962">
    <property type="entry name" value="Glyco_hydro_3_N_sf"/>
</dbReference>
<evidence type="ECO:0000259" key="11">
    <source>
        <dbReference type="SMART" id="SM01217"/>
    </source>
</evidence>
<protein>
    <recommendedName>
        <fullName evidence="9">Periplasmic beta-glucosidase</fullName>
        <ecNumber evidence="4">3.2.1.21</ecNumber>
    </recommendedName>
</protein>
<evidence type="ECO:0000256" key="8">
    <source>
        <dbReference type="ARBA" id="ARBA00023295"/>
    </source>
</evidence>
<gene>
    <name evidence="12" type="ORF">BUL40_14035</name>
</gene>
<evidence type="ECO:0000256" key="10">
    <source>
        <dbReference type="RuleBase" id="RU361161"/>
    </source>
</evidence>
<reference evidence="12 13" key="1">
    <citation type="submission" date="2016-12" db="EMBL/GenBank/DDBJ databases">
        <authorList>
            <person name="Song W.-J."/>
            <person name="Kurnit D.M."/>
        </authorList>
    </citation>
    <scope>NUCLEOTIDE SEQUENCE [LARGE SCALE GENOMIC DNA]</scope>
    <source>
        <strain evidence="12 13">HSG9</strain>
    </source>
</reference>
<keyword evidence="6" id="KW-0574">Periplasm</keyword>
<dbReference type="NCBIfam" id="NF011678">
    <property type="entry name" value="PRK15098.1"/>
    <property type="match status" value="1"/>
</dbReference>
<dbReference type="GO" id="GO:0009251">
    <property type="term" value="P:glucan catabolic process"/>
    <property type="evidence" value="ECO:0007669"/>
    <property type="project" value="TreeGrafter"/>
</dbReference>
<comment type="caution">
    <text evidence="12">The sequence shown here is derived from an EMBL/GenBank/DDBJ whole genome shotgun (WGS) entry which is preliminary data.</text>
</comment>
<dbReference type="Gene3D" id="3.40.50.1700">
    <property type="entry name" value="Glycoside hydrolase family 3 C-terminal domain"/>
    <property type="match status" value="1"/>
</dbReference>
<evidence type="ECO:0000256" key="4">
    <source>
        <dbReference type="ARBA" id="ARBA00012744"/>
    </source>
</evidence>
<evidence type="ECO:0000256" key="3">
    <source>
        <dbReference type="ARBA" id="ARBA00005336"/>
    </source>
</evidence>
<keyword evidence="5" id="KW-0732">Signal</keyword>
<dbReference type="GO" id="GO:0008422">
    <property type="term" value="F:beta-glucosidase activity"/>
    <property type="evidence" value="ECO:0007669"/>
    <property type="project" value="UniProtKB-EC"/>
</dbReference>
<dbReference type="InterPro" id="IPR026891">
    <property type="entry name" value="Fn3-like"/>
</dbReference>
<dbReference type="InterPro" id="IPR019800">
    <property type="entry name" value="Glyco_hydro_3_AS"/>
</dbReference>
<dbReference type="InterPro" id="IPR051915">
    <property type="entry name" value="Cellulose_Degrad_GH3"/>
</dbReference>
<dbReference type="EMBL" id="MTBC01000011">
    <property type="protein sequence ID" value="OQD41717.1"/>
    <property type="molecule type" value="Genomic_DNA"/>
</dbReference>
<dbReference type="Pfam" id="PF01915">
    <property type="entry name" value="Glyco_hydro_3_C"/>
    <property type="match status" value="1"/>
</dbReference>
<dbReference type="SMART" id="SM01217">
    <property type="entry name" value="Fn3_like"/>
    <property type="match status" value="1"/>
</dbReference>
<dbReference type="PROSITE" id="PS51257">
    <property type="entry name" value="PROKAR_LIPOPROTEIN"/>
    <property type="match status" value="1"/>
</dbReference>
<dbReference type="SUPFAM" id="SSF51445">
    <property type="entry name" value="(Trans)glycosidases"/>
    <property type="match status" value="1"/>
</dbReference>
<dbReference type="Proteomes" id="UP000191680">
    <property type="component" value="Unassembled WGS sequence"/>
</dbReference>
<dbReference type="Gene3D" id="3.20.20.300">
    <property type="entry name" value="Glycoside hydrolase, family 3, N-terminal domain"/>
    <property type="match status" value="1"/>
</dbReference>
<dbReference type="Pfam" id="PF00933">
    <property type="entry name" value="Glyco_hydro_3"/>
    <property type="match status" value="1"/>
</dbReference>
<dbReference type="FunFam" id="3.20.20.300:FF:000005">
    <property type="entry name" value="Periplasmic beta-glucosidase"/>
    <property type="match status" value="1"/>
</dbReference>
<comment type="subcellular location">
    <subcellularLocation>
        <location evidence="2">Periplasm</location>
    </subcellularLocation>
</comment>
<evidence type="ECO:0000256" key="1">
    <source>
        <dbReference type="ARBA" id="ARBA00000448"/>
    </source>
</evidence>
<dbReference type="SUPFAM" id="SSF52279">
    <property type="entry name" value="Beta-D-glucan exohydrolase, C-terminal domain"/>
    <property type="match status" value="1"/>
</dbReference>
<keyword evidence="8 10" id="KW-0326">Glycosidase</keyword>
<keyword evidence="7 10" id="KW-0378">Hydrolase</keyword>
<evidence type="ECO:0000313" key="12">
    <source>
        <dbReference type="EMBL" id="OQD41717.1"/>
    </source>
</evidence>
<evidence type="ECO:0000256" key="9">
    <source>
        <dbReference type="ARBA" id="ARBA00067498"/>
    </source>
</evidence>
<dbReference type="InterPro" id="IPR036881">
    <property type="entry name" value="Glyco_hydro_3_C_sf"/>
</dbReference>
<accession>A0A1V6LNX3</accession>
<proteinExistence type="inferred from homology"/>
<dbReference type="Gene3D" id="2.60.40.10">
    <property type="entry name" value="Immunoglobulins"/>
    <property type="match status" value="1"/>
</dbReference>
<evidence type="ECO:0000256" key="6">
    <source>
        <dbReference type="ARBA" id="ARBA00022764"/>
    </source>
</evidence>
<dbReference type="OrthoDB" id="9805821at2"/>
<dbReference type="PANTHER" id="PTHR30620:SF16">
    <property type="entry name" value="LYSOSOMAL BETA GLUCOSIDASE"/>
    <property type="match status" value="1"/>
</dbReference>
<comment type="catalytic activity">
    <reaction evidence="1">
        <text>Hydrolysis of terminal, non-reducing beta-D-glucosyl residues with release of beta-D-glucose.</text>
        <dbReference type="EC" id="3.2.1.21"/>
    </reaction>
</comment>
<dbReference type="InterPro" id="IPR017853">
    <property type="entry name" value="GH"/>
</dbReference>
<organism evidence="12 13">
    <name type="scientific">Croceivirga radicis</name>
    <dbReference type="NCBI Taxonomy" id="1929488"/>
    <lineage>
        <taxon>Bacteria</taxon>
        <taxon>Pseudomonadati</taxon>
        <taxon>Bacteroidota</taxon>
        <taxon>Flavobacteriia</taxon>
        <taxon>Flavobacteriales</taxon>
        <taxon>Flavobacteriaceae</taxon>
        <taxon>Croceivirga</taxon>
    </lineage>
</organism>
<feature type="domain" description="Fibronectin type III-like" evidence="11">
    <location>
        <begin position="687"/>
        <end position="756"/>
    </location>
</feature>
<dbReference type="EC" id="3.2.1.21" evidence="4"/>
<name>A0A1V6LNX3_9FLAO</name>
<dbReference type="GO" id="GO:0042597">
    <property type="term" value="C:periplasmic space"/>
    <property type="evidence" value="ECO:0007669"/>
    <property type="project" value="UniProtKB-SubCell"/>
</dbReference>
<evidence type="ECO:0000313" key="13">
    <source>
        <dbReference type="Proteomes" id="UP000191680"/>
    </source>
</evidence>
<dbReference type="FunFam" id="3.40.50.1700:FF:000004">
    <property type="entry name" value="Periplasmic beta-glucosidase"/>
    <property type="match status" value="1"/>
</dbReference>
<dbReference type="PRINTS" id="PR00133">
    <property type="entry name" value="GLHYDRLASE3"/>
</dbReference>
<dbReference type="RefSeq" id="WP_080319768.1">
    <property type="nucleotide sequence ID" value="NZ_MTBC01000011.1"/>
</dbReference>